<evidence type="ECO:0000313" key="3">
    <source>
        <dbReference type="Proteomes" id="UP000244755"/>
    </source>
</evidence>
<feature type="compositionally biased region" description="Basic and acidic residues" evidence="1">
    <location>
        <begin position="1"/>
        <end position="17"/>
    </location>
</feature>
<proteinExistence type="predicted"/>
<dbReference type="AlphaFoldDB" id="A0A2R4WGW5"/>
<sequence length="77" mass="8511">MTEGARSRDPLMAAKDHVRARRPDRRQAGPVPEPALPLRRTRRRLRRPAALLPGAGRAVASSRARTSPSRRVTAAPR</sequence>
<dbReference type="EMBL" id="CP028843">
    <property type="protein sequence ID" value="AWB20774.1"/>
    <property type="molecule type" value="Genomic_DNA"/>
</dbReference>
<accession>A0A2R4WGW5</accession>
<evidence type="ECO:0000256" key="1">
    <source>
        <dbReference type="SAM" id="MobiDB-lite"/>
    </source>
</evidence>
<reference evidence="2 3" key="1">
    <citation type="submission" date="2018-04" db="EMBL/GenBank/DDBJ databases">
        <title>Methylobacterium sp. PR1016A genome.</title>
        <authorList>
            <person name="Park W."/>
        </authorList>
    </citation>
    <scope>NUCLEOTIDE SEQUENCE [LARGE SCALE GENOMIC DNA]</scope>
    <source>
        <strain evidence="2 3">PR1016A</strain>
    </source>
</reference>
<protein>
    <submittedName>
        <fullName evidence="2">Uncharacterized protein</fullName>
    </submittedName>
</protein>
<name>A0A2R4WGW5_9HYPH</name>
<dbReference type="KEGG" id="mee:DA075_07450"/>
<feature type="compositionally biased region" description="Low complexity" evidence="1">
    <location>
        <begin position="48"/>
        <end position="77"/>
    </location>
</feature>
<keyword evidence="3" id="KW-1185">Reference proteome</keyword>
<organism evidence="2 3">
    <name type="scientific">Methylobacterium currus</name>
    <dbReference type="NCBI Taxonomy" id="2051553"/>
    <lineage>
        <taxon>Bacteria</taxon>
        <taxon>Pseudomonadati</taxon>
        <taxon>Pseudomonadota</taxon>
        <taxon>Alphaproteobacteria</taxon>
        <taxon>Hyphomicrobiales</taxon>
        <taxon>Methylobacteriaceae</taxon>
        <taxon>Methylobacterium</taxon>
    </lineage>
</organism>
<dbReference type="Proteomes" id="UP000244755">
    <property type="component" value="Chromosome 1"/>
</dbReference>
<evidence type="ECO:0000313" key="2">
    <source>
        <dbReference type="EMBL" id="AWB20774.1"/>
    </source>
</evidence>
<feature type="region of interest" description="Disordered" evidence="1">
    <location>
        <begin position="1"/>
        <end position="77"/>
    </location>
</feature>
<gene>
    <name evidence="2" type="ORF">DA075_07450</name>
</gene>